<sequence length="147" mass="16836">MYQGLTISNGVLIRESTGKPCKTFSNGKYLRINHKGRMYYLHRVLWELTHGSIPKGYTIDHIDGNPTNNNIDNLRLASYSENNMNRVSTVDNGLPQGIYWCNSKSRYVAQVVAQGVKRTKTSKSLDVVTEWVKETRKEIHKEFAIKC</sequence>
<reference evidence="2" key="1">
    <citation type="submission" date="2023-02" db="EMBL/GenBank/DDBJ databases">
        <authorList>
            <person name="Veilleux F.I."/>
            <person name="Ayyash I.E."/>
            <person name="Page S.T."/>
        </authorList>
    </citation>
    <scope>NUCLEOTIDE SEQUENCE</scope>
</reference>
<keyword evidence="2" id="KW-0255">Endonuclease</keyword>
<keyword evidence="2" id="KW-0540">Nuclease</keyword>
<name>A0AAF0ICR8_9CAUD</name>
<protein>
    <submittedName>
        <fullName evidence="2">HNH endonuclease</fullName>
    </submittedName>
</protein>
<dbReference type="InterPro" id="IPR003615">
    <property type="entry name" value="HNH_nuc"/>
</dbReference>
<dbReference type="EMBL" id="OQ507919">
    <property type="protein sequence ID" value="WEU68294.1"/>
    <property type="molecule type" value="Genomic_DNA"/>
</dbReference>
<proteinExistence type="predicted"/>
<evidence type="ECO:0000259" key="1">
    <source>
        <dbReference type="SMART" id="SM00507"/>
    </source>
</evidence>
<organism evidence="2 3">
    <name type="scientific">Escherichia phage vB_Ec_Tarrare</name>
    <dbReference type="NCBI Taxonomy" id="3032379"/>
    <lineage>
        <taxon>Viruses</taxon>
        <taxon>Duplodnaviria</taxon>
        <taxon>Heunggongvirae</taxon>
        <taxon>Uroviricota</taxon>
        <taxon>Caudoviricetes</taxon>
        <taxon>Autographivirales</taxon>
        <taxon>Autotranscriptaviridae</taxon>
        <taxon>Studiervirinae</taxon>
        <taxon>Rindgevirus</taxon>
        <taxon>Rindgevirus tarrare</taxon>
    </lineage>
</organism>
<dbReference type="InterPro" id="IPR044925">
    <property type="entry name" value="His-Me_finger_sf"/>
</dbReference>
<dbReference type="Pfam" id="PF13392">
    <property type="entry name" value="HNH_3"/>
    <property type="match status" value="1"/>
</dbReference>
<evidence type="ECO:0000313" key="3">
    <source>
        <dbReference type="Proteomes" id="UP001222071"/>
    </source>
</evidence>
<gene>
    <name evidence="2" type="ORF">TARRARE_48</name>
</gene>
<feature type="domain" description="HNH nuclease" evidence="1">
    <location>
        <begin position="35"/>
        <end position="83"/>
    </location>
</feature>
<evidence type="ECO:0000313" key="2">
    <source>
        <dbReference type="EMBL" id="WEU68294.1"/>
    </source>
</evidence>
<accession>A0AAF0ICR8</accession>
<dbReference type="Gene3D" id="3.90.75.20">
    <property type="match status" value="1"/>
</dbReference>
<keyword evidence="3" id="KW-1185">Reference proteome</keyword>
<dbReference type="SMART" id="SM00507">
    <property type="entry name" value="HNHc"/>
    <property type="match status" value="1"/>
</dbReference>
<dbReference type="GO" id="GO:0004519">
    <property type="term" value="F:endonuclease activity"/>
    <property type="evidence" value="ECO:0007669"/>
    <property type="project" value="UniProtKB-KW"/>
</dbReference>
<dbReference type="SUPFAM" id="SSF54060">
    <property type="entry name" value="His-Me finger endonucleases"/>
    <property type="match status" value="1"/>
</dbReference>
<keyword evidence="2" id="KW-0378">Hydrolase</keyword>
<dbReference type="Proteomes" id="UP001222071">
    <property type="component" value="Segment"/>
</dbReference>